<keyword evidence="8" id="KW-1185">Reference proteome</keyword>
<protein>
    <submittedName>
        <fullName evidence="7">Eukaryotic rRNA processing protein EBP2-domain-containing protein</fullName>
    </submittedName>
</protein>
<evidence type="ECO:0000313" key="8">
    <source>
        <dbReference type="Proteomes" id="UP001301769"/>
    </source>
</evidence>
<feature type="region of interest" description="Disordered" evidence="6">
    <location>
        <begin position="1"/>
        <end position="89"/>
    </location>
</feature>
<organism evidence="7 8">
    <name type="scientific">Rhypophila decipiens</name>
    <dbReference type="NCBI Taxonomy" id="261697"/>
    <lineage>
        <taxon>Eukaryota</taxon>
        <taxon>Fungi</taxon>
        <taxon>Dikarya</taxon>
        <taxon>Ascomycota</taxon>
        <taxon>Pezizomycotina</taxon>
        <taxon>Sordariomycetes</taxon>
        <taxon>Sordariomycetidae</taxon>
        <taxon>Sordariales</taxon>
        <taxon>Naviculisporaceae</taxon>
        <taxon>Rhypophila</taxon>
    </lineage>
</organism>
<dbReference type="GO" id="GO:0006364">
    <property type="term" value="P:rRNA processing"/>
    <property type="evidence" value="ECO:0007669"/>
    <property type="project" value="TreeGrafter"/>
</dbReference>
<reference evidence="7" key="1">
    <citation type="journal article" date="2023" name="Mol. Phylogenet. Evol.">
        <title>Genome-scale phylogeny and comparative genomics of the fungal order Sordariales.</title>
        <authorList>
            <person name="Hensen N."/>
            <person name="Bonometti L."/>
            <person name="Westerberg I."/>
            <person name="Brannstrom I.O."/>
            <person name="Guillou S."/>
            <person name="Cros-Aarteil S."/>
            <person name="Calhoun S."/>
            <person name="Haridas S."/>
            <person name="Kuo A."/>
            <person name="Mondo S."/>
            <person name="Pangilinan J."/>
            <person name="Riley R."/>
            <person name="LaButti K."/>
            <person name="Andreopoulos B."/>
            <person name="Lipzen A."/>
            <person name="Chen C."/>
            <person name="Yan M."/>
            <person name="Daum C."/>
            <person name="Ng V."/>
            <person name="Clum A."/>
            <person name="Steindorff A."/>
            <person name="Ohm R.A."/>
            <person name="Martin F."/>
            <person name="Silar P."/>
            <person name="Natvig D.O."/>
            <person name="Lalanne C."/>
            <person name="Gautier V."/>
            <person name="Ament-Velasquez S.L."/>
            <person name="Kruys A."/>
            <person name="Hutchinson M.I."/>
            <person name="Powell A.J."/>
            <person name="Barry K."/>
            <person name="Miller A.N."/>
            <person name="Grigoriev I.V."/>
            <person name="Debuchy R."/>
            <person name="Gladieux P."/>
            <person name="Hiltunen Thoren M."/>
            <person name="Johannesson H."/>
        </authorList>
    </citation>
    <scope>NUCLEOTIDE SEQUENCE</scope>
    <source>
        <strain evidence="7">PSN293</strain>
    </source>
</reference>
<dbReference type="PANTHER" id="PTHR13028:SF0">
    <property type="entry name" value="RRNA-PROCESSING PROTEIN EBP2-RELATED"/>
    <property type="match status" value="1"/>
</dbReference>
<feature type="compositionally biased region" description="Gly residues" evidence="6">
    <location>
        <begin position="345"/>
        <end position="359"/>
    </location>
</feature>
<feature type="non-terminal residue" evidence="7">
    <location>
        <position position="1"/>
    </location>
</feature>
<dbReference type="AlphaFoldDB" id="A0AAN7BB95"/>
<evidence type="ECO:0000256" key="6">
    <source>
        <dbReference type="SAM" id="MobiDB-lite"/>
    </source>
</evidence>
<dbReference type="GO" id="GO:0034399">
    <property type="term" value="C:nuclear periphery"/>
    <property type="evidence" value="ECO:0007669"/>
    <property type="project" value="TreeGrafter"/>
</dbReference>
<comment type="similarity">
    <text evidence="2">Belongs to the EBP2 family.</text>
</comment>
<comment type="caution">
    <text evidence="7">The sequence shown here is derived from an EMBL/GenBank/DDBJ whole genome shotgun (WGS) entry which is preliminary data.</text>
</comment>
<dbReference type="GO" id="GO:0042273">
    <property type="term" value="P:ribosomal large subunit biogenesis"/>
    <property type="evidence" value="ECO:0007669"/>
    <property type="project" value="TreeGrafter"/>
</dbReference>
<feature type="compositionally biased region" description="Acidic residues" evidence="6">
    <location>
        <begin position="32"/>
        <end position="89"/>
    </location>
</feature>
<sequence>RPAPAQEDDEDDEDSDEEEEPFKPDLSRLDDTDSDSEISDNENEDDEEDVDMEEVQNGEPKDGEDSEEDDDEEEEEDIDLDDISVDSEDEENVAALARVRETINNKTGLLAALKRFALDTSAKAPFAYHQCVVSPKVTEESIPSVEDDLVRELAFMNQALEAARTARTLLRKENVPFTRPTDYFAEMVRSDEIMDKVKGKMIEDATAKKASAEAKKQRDLKKFGKQVQVAKQQERAKQKRETLDKIDLLKKKRKENGGAAGATEEDIFDVAVENELKSSSAGGGNSRKRSFGGGEQGGRSGPNNKRQKKDAKYGHGGKKKYSKSGDAVSSGDLSGFSAKRMKSGGKPGGGKPGGGGGGAKPVKARLGKARRKAQAGKR</sequence>
<evidence type="ECO:0000313" key="7">
    <source>
        <dbReference type="EMBL" id="KAK4219501.1"/>
    </source>
</evidence>
<evidence type="ECO:0000256" key="4">
    <source>
        <dbReference type="ARBA" id="ARBA00023054"/>
    </source>
</evidence>
<evidence type="ECO:0000256" key="5">
    <source>
        <dbReference type="ARBA" id="ARBA00023242"/>
    </source>
</evidence>
<dbReference type="Pfam" id="PF05890">
    <property type="entry name" value="Ebp2"/>
    <property type="match status" value="1"/>
</dbReference>
<dbReference type="GO" id="GO:0005730">
    <property type="term" value="C:nucleolus"/>
    <property type="evidence" value="ECO:0007669"/>
    <property type="project" value="UniProtKB-SubCell"/>
</dbReference>
<keyword evidence="3" id="KW-0690">Ribosome biogenesis</keyword>
<feature type="compositionally biased region" description="Basic residues" evidence="6">
    <location>
        <begin position="305"/>
        <end position="322"/>
    </location>
</feature>
<feature type="compositionally biased region" description="Basic and acidic residues" evidence="6">
    <location>
        <begin position="21"/>
        <end position="31"/>
    </location>
</feature>
<feature type="non-terminal residue" evidence="7">
    <location>
        <position position="378"/>
    </location>
</feature>
<dbReference type="PANTHER" id="PTHR13028">
    <property type="entry name" value="RRNA PROCESSING PROTEIN EBNA1-BINDING PROTEIN-RELATED"/>
    <property type="match status" value="1"/>
</dbReference>
<evidence type="ECO:0000256" key="1">
    <source>
        <dbReference type="ARBA" id="ARBA00004604"/>
    </source>
</evidence>
<comment type="subcellular location">
    <subcellularLocation>
        <location evidence="1">Nucleus</location>
        <location evidence="1">Nucleolus</location>
    </subcellularLocation>
</comment>
<evidence type="ECO:0000256" key="3">
    <source>
        <dbReference type="ARBA" id="ARBA00022517"/>
    </source>
</evidence>
<feature type="region of interest" description="Disordered" evidence="6">
    <location>
        <begin position="277"/>
        <end position="378"/>
    </location>
</feature>
<feature type="region of interest" description="Disordered" evidence="6">
    <location>
        <begin position="210"/>
        <end position="240"/>
    </location>
</feature>
<accession>A0AAN7BB95</accession>
<keyword evidence="5" id="KW-0539">Nucleus</keyword>
<gene>
    <name evidence="7" type="ORF">QBC37DRAFT_262554</name>
</gene>
<keyword evidence="4" id="KW-0175">Coiled coil</keyword>
<proteinExistence type="inferred from homology"/>
<dbReference type="InterPro" id="IPR008610">
    <property type="entry name" value="Ebp2"/>
</dbReference>
<dbReference type="EMBL" id="MU858048">
    <property type="protein sequence ID" value="KAK4219501.1"/>
    <property type="molecule type" value="Genomic_DNA"/>
</dbReference>
<feature type="compositionally biased region" description="Gly residues" evidence="6">
    <location>
        <begin position="281"/>
        <end position="300"/>
    </location>
</feature>
<feature type="compositionally biased region" description="Basic and acidic residues" evidence="6">
    <location>
        <begin position="210"/>
        <end position="222"/>
    </location>
</feature>
<name>A0AAN7BB95_9PEZI</name>
<feature type="compositionally biased region" description="Basic residues" evidence="6">
    <location>
        <begin position="362"/>
        <end position="378"/>
    </location>
</feature>
<feature type="compositionally biased region" description="Acidic residues" evidence="6">
    <location>
        <begin position="1"/>
        <end position="20"/>
    </location>
</feature>
<dbReference type="Proteomes" id="UP001301769">
    <property type="component" value="Unassembled WGS sequence"/>
</dbReference>
<evidence type="ECO:0000256" key="2">
    <source>
        <dbReference type="ARBA" id="ARBA00007336"/>
    </source>
</evidence>
<dbReference type="GO" id="GO:0030687">
    <property type="term" value="C:preribosome, large subunit precursor"/>
    <property type="evidence" value="ECO:0007669"/>
    <property type="project" value="TreeGrafter"/>
</dbReference>
<reference evidence="7" key="2">
    <citation type="submission" date="2023-05" db="EMBL/GenBank/DDBJ databases">
        <authorList>
            <consortium name="Lawrence Berkeley National Laboratory"/>
            <person name="Steindorff A."/>
            <person name="Hensen N."/>
            <person name="Bonometti L."/>
            <person name="Westerberg I."/>
            <person name="Brannstrom I.O."/>
            <person name="Guillou S."/>
            <person name="Cros-Aarteil S."/>
            <person name="Calhoun S."/>
            <person name="Haridas S."/>
            <person name="Kuo A."/>
            <person name="Mondo S."/>
            <person name="Pangilinan J."/>
            <person name="Riley R."/>
            <person name="Labutti K."/>
            <person name="Andreopoulos B."/>
            <person name="Lipzen A."/>
            <person name="Chen C."/>
            <person name="Yanf M."/>
            <person name="Daum C."/>
            <person name="Ng V."/>
            <person name="Clum A."/>
            <person name="Ohm R."/>
            <person name="Martin F."/>
            <person name="Silar P."/>
            <person name="Natvig D."/>
            <person name="Lalanne C."/>
            <person name="Gautier V."/>
            <person name="Ament-Velasquez S.L."/>
            <person name="Kruys A."/>
            <person name="Hutchinson M.I."/>
            <person name="Powell A.J."/>
            <person name="Barry K."/>
            <person name="Miller A.N."/>
            <person name="Grigoriev I.V."/>
            <person name="Debuchy R."/>
            <person name="Gladieux P."/>
            <person name="Thoren M.H."/>
            <person name="Johannesson H."/>
        </authorList>
    </citation>
    <scope>NUCLEOTIDE SEQUENCE</scope>
    <source>
        <strain evidence="7">PSN293</strain>
    </source>
</reference>